<evidence type="ECO:0000313" key="2">
    <source>
        <dbReference type="Proteomes" id="UP000030742"/>
    </source>
</evidence>
<dbReference type="EMBL" id="KB631899">
    <property type="protein sequence ID" value="ERL87007.1"/>
    <property type="molecule type" value="Genomic_DNA"/>
</dbReference>
<organism evidence="1 2">
    <name type="scientific">Dendroctonus ponderosae</name>
    <name type="common">Mountain pine beetle</name>
    <dbReference type="NCBI Taxonomy" id="77166"/>
    <lineage>
        <taxon>Eukaryota</taxon>
        <taxon>Metazoa</taxon>
        <taxon>Ecdysozoa</taxon>
        <taxon>Arthropoda</taxon>
        <taxon>Hexapoda</taxon>
        <taxon>Insecta</taxon>
        <taxon>Pterygota</taxon>
        <taxon>Neoptera</taxon>
        <taxon>Endopterygota</taxon>
        <taxon>Coleoptera</taxon>
        <taxon>Polyphaga</taxon>
        <taxon>Cucujiformia</taxon>
        <taxon>Curculionidae</taxon>
        <taxon>Scolytinae</taxon>
        <taxon>Dendroctonus</taxon>
    </lineage>
</organism>
<proteinExistence type="predicted"/>
<dbReference type="Proteomes" id="UP000030742">
    <property type="component" value="Unassembled WGS sequence"/>
</dbReference>
<protein>
    <recommendedName>
        <fullName evidence="3">THAP-type domain-containing protein</fullName>
    </recommendedName>
</protein>
<dbReference type="AlphaFoldDB" id="U4U1R8"/>
<evidence type="ECO:0000313" key="1">
    <source>
        <dbReference type="EMBL" id="ERL87007.1"/>
    </source>
</evidence>
<gene>
    <name evidence="1" type="ORF">D910_04409</name>
</gene>
<name>U4U1R8_DENPD</name>
<evidence type="ECO:0008006" key="3">
    <source>
        <dbReference type="Google" id="ProtNLM"/>
    </source>
</evidence>
<reference evidence="1 2" key="1">
    <citation type="journal article" date="2013" name="Genome Biol.">
        <title>Draft genome of the mountain pine beetle, Dendroctonus ponderosae Hopkins, a major forest pest.</title>
        <authorList>
            <person name="Keeling C.I."/>
            <person name="Yuen M.M."/>
            <person name="Liao N.Y."/>
            <person name="Docking T.R."/>
            <person name="Chan S.K."/>
            <person name="Taylor G.A."/>
            <person name="Palmquist D.L."/>
            <person name="Jackman S.D."/>
            <person name="Nguyen A."/>
            <person name="Li M."/>
            <person name="Henderson H."/>
            <person name="Janes J.K."/>
            <person name="Zhao Y."/>
            <person name="Pandoh P."/>
            <person name="Moore R."/>
            <person name="Sperling F.A."/>
            <person name="Huber D.P."/>
            <person name="Birol I."/>
            <person name="Jones S.J."/>
            <person name="Bohlmann J."/>
        </authorList>
    </citation>
    <scope>NUCLEOTIDE SEQUENCE</scope>
</reference>
<dbReference type="OrthoDB" id="6160832at2759"/>
<sequence>MPHFCSVVKCATRYGFFFPILARQKRDDLNAFSSERRNVCVKALKRVPLGEIFVRNDRICLRHFITGKPAGLEDKTNPAVLPNENLGNICTL</sequence>
<accession>U4U1R8</accession>